<dbReference type="Gene3D" id="1.10.510.10">
    <property type="entry name" value="Transferase(Phosphotransferase) domain 1"/>
    <property type="match status" value="1"/>
</dbReference>
<evidence type="ECO:0000313" key="7">
    <source>
        <dbReference type="Proteomes" id="UP001161757"/>
    </source>
</evidence>
<evidence type="ECO:0000256" key="4">
    <source>
        <dbReference type="SAM" id="MobiDB-lite"/>
    </source>
</evidence>
<dbReference type="Pfam" id="PF00069">
    <property type="entry name" value="Pkinase"/>
    <property type="match status" value="1"/>
</dbReference>
<feature type="compositionally biased region" description="Low complexity" evidence="4">
    <location>
        <begin position="546"/>
        <end position="556"/>
    </location>
</feature>
<accession>A0AAN6IQI3</accession>
<dbReference type="SMART" id="SM00220">
    <property type="entry name" value="S_TKc"/>
    <property type="match status" value="1"/>
</dbReference>
<dbReference type="InterPro" id="IPR017441">
    <property type="entry name" value="Protein_kinase_ATP_BS"/>
</dbReference>
<keyword evidence="2 3" id="KW-0067">ATP-binding</keyword>
<keyword evidence="1 3" id="KW-0547">Nucleotide-binding</keyword>
<evidence type="ECO:0000256" key="1">
    <source>
        <dbReference type="ARBA" id="ARBA00022741"/>
    </source>
</evidence>
<sequence>MASFRQEYVVTDRLLGAGAFGRVFMAIEQASRAQVACKLVDLRKLRPKPRNVFGRLEHPAPAEDVDSMAQLRKIKTWGNQKKRDQGVFTKLKMYFREINILASLRHPNIIRLEKVYITYDTIYMMQDIVTAGDLFSYIESKNGKLLEAEAAVILRQILVAVRFLHHHNIVHRDIKPDNILMTSLAAGCRVVLTDFGAARRVPAQRHRMSTVIGTREYAAPEMLQVRREQKQSSSRQGYTRAVDMWAVGCVAVILLTGGMAFTDPITCNFSEALARNCNLDFLHKSKDWQAIRQRPKDFVEQLLVVDEESRLTAVDALQHPWFSNEAHKNDFEDLYQRAIKHWRPRPPKSPVIDYQNGYIRCLAESWGFEVSKFRGGEQKPVEPHYMPYPTNVHQALSPMESPENRLSLEVLLAVKKWSPESACKLSSSSNLTKEQRQFFVAEDEDEAEGTRDSRSQRLPQKDTPPSVVVLTEKNASLSSGRKTQVGPEEESEEATIAGNIAMHESSNEGLATIAAERSRPSVTPEMVQTSTSMTKPPPSGQERVLSGTGPSSSTPGLKRRISTKSINQRPRKHRGSIFDLKEDGDSDSGNGKSAKHTGPKYLELLGKPQGTAKGPITVLRQPQLYLPR</sequence>
<dbReference type="Gene3D" id="3.30.200.20">
    <property type="entry name" value="Phosphorylase Kinase, domain 1"/>
    <property type="match status" value="2"/>
</dbReference>
<dbReference type="GO" id="GO:0005524">
    <property type="term" value="F:ATP binding"/>
    <property type="evidence" value="ECO:0007669"/>
    <property type="project" value="UniProtKB-UniRule"/>
</dbReference>
<proteinExistence type="predicted"/>
<dbReference type="SUPFAM" id="SSF56112">
    <property type="entry name" value="Protein kinase-like (PK-like)"/>
    <property type="match status" value="1"/>
</dbReference>
<dbReference type="GO" id="GO:0004672">
    <property type="term" value="F:protein kinase activity"/>
    <property type="evidence" value="ECO:0007669"/>
    <property type="project" value="InterPro"/>
</dbReference>
<feature type="compositionally biased region" description="Polar residues" evidence="4">
    <location>
        <begin position="473"/>
        <end position="482"/>
    </location>
</feature>
<feature type="binding site" evidence="3">
    <location>
        <position position="38"/>
    </location>
    <ligand>
        <name>ATP</name>
        <dbReference type="ChEBI" id="CHEBI:30616"/>
    </ligand>
</feature>
<comment type="caution">
    <text evidence="6">The sequence shown here is derived from an EMBL/GenBank/DDBJ whole genome shotgun (WGS) entry which is preliminary data.</text>
</comment>
<dbReference type="PROSITE" id="PS50011">
    <property type="entry name" value="PROTEIN_KINASE_DOM"/>
    <property type="match status" value="1"/>
</dbReference>
<feature type="domain" description="Protein kinase" evidence="5">
    <location>
        <begin position="9"/>
        <end position="322"/>
    </location>
</feature>
<evidence type="ECO:0000256" key="3">
    <source>
        <dbReference type="PROSITE-ProRule" id="PRU10141"/>
    </source>
</evidence>
<dbReference type="InterPro" id="IPR000719">
    <property type="entry name" value="Prot_kinase_dom"/>
</dbReference>
<dbReference type="Proteomes" id="UP001161757">
    <property type="component" value="Unassembled WGS sequence"/>
</dbReference>
<dbReference type="EMBL" id="JAJGCB010000032">
    <property type="protein sequence ID" value="KAJ8986728.1"/>
    <property type="molecule type" value="Genomic_DNA"/>
</dbReference>
<evidence type="ECO:0000313" key="6">
    <source>
        <dbReference type="EMBL" id="KAJ8986728.1"/>
    </source>
</evidence>
<name>A0AAN6IQI3_EXODE</name>
<dbReference type="PANTHER" id="PTHR24347">
    <property type="entry name" value="SERINE/THREONINE-PROTEIN KINASE"/>
    <property type="match status" value="1"/>
</dbReference>
<organism evidence="6 7">
    <name type="scientific">Exophiala dermatitidis</name>
    <name type="common">Black yeast-like fungus</name>
    <name type="synonym">Wangiella dermatitidis</name>
    <dbReference type="NCBI Taxonomy" id="5970"/>
    <lineage>
        <taxon>Eukaryota</taxon>
        <taxon>Fungi</taxon>
        <taxon>Dikarya</taxon>
        <taxon>Ascomycota</taxon>
        <taxon>Pezizomycotina</taxon>
        <taxon>Eurotiomycetes</taxon>
        <taxon>Chaetothyriomycetidae</taxon>
        <taxon>Chaetothyriales</taxon>
        <taxon>Herpotrichiellaceae</taxon>
        <taxon>Exophiala</taxon>
    </lineage>
</organism>
<dbReference type="PROSITE" id="PS00108">
    <property type="entry name" value="PROTEIN_KINASE_ST"/>
    <property type="match status" value="1"/>
</dbReference>
<protein>
    <recommendedName>
        <fullName evidence="5">Protein kinase domain-containing protein</fullName>
    </recommendedName>
</protein>
<gene>
    <name evidence="6" type="ORF">HRR80_009178</name>
</gene>
<dbReference type="AlphaFoldDB" id="A0AAN6IQI3"/>
<dbReference type="PROSITE" id="PS00107">
    <property type="entry name" value="PROTEIN_KINASE_ATP"/>
    <property type="match status" value="1"/>
</dbReference>
<evidence type="ECO:0000259" key="5">
    <source>
        <dbReference type="PROSITE" id="PS50011"/>
    </source>
</evidence>
<reference evidence="6" key="1">
    <citation type="submission" date="2023-01" db="EMBL/GenBank/DDBJ databases">
        <title>Exophiala dermititidis isolated from Cystic Fibrosis Patient.</title>
        <authorList>
            <person name="Kurbessoian T."/>
            <person name="Crocker A."/>
            <person name="Murante D."/>
            <person name="Hogan D.A."/>
            <person name="Stajich J.E."/>
        </authorList>
    </citation>
    <scope>NUCLEOTIDE SEQUENCE</scope>
    <source>
        <strain evidence="6">Ex8</strain>
    </source>
</reference>
<evidence type="ECO:0000256" key="2">
    <source>
        <dbReference type="ARBA" id="ARBA00022840"/>
    </source>
</evidence>
<dbReference type="InterPro" id="IPR011009">
    <property type="entry name" value="Kinase-like_dom_sf"/>
</dbReference>
<dbReference type="InterPro" id="IPR008271">
    <property type="entry name" value="Ser/Thr_kinase_AS"/>
</dbReference>
<feature type="region of interest" description="Disordered" evidence="4">
    <location>
        <begin position="441"/>
        <end position="493"/>
    </location>
</feature>
<feature type="region of interest" description="Disordered" evidence="4">
    <location>
        <begin position="514"/>
        <end position="628"/>
    </location>
</feature>